<feature type="coiled-coil region" evidence="10">
    <location>
        <begin position="108"/>
        <end position="163"/>
    </location>
</feature>
<evidence type="ECO:0000256" key="7">
    <source>
        <dbReference type="ARBA" id="ARBA00023306"/>
    </source>
</evidence>
<keyword evidence="3 9" id="KW-0132">Cell division</keyword>
<dbReference type="GO" id="GO:0051301">
    <property type="term" value="P:cell division"/>
    <property type="evidence" value="ECO:0007669"/>
    <property type="project" value="UniProtKB-UniRule"/>
</dbReference>
<reference evidence="12" key="1">
    <citation type="submission" date="2023-03" db="EMBL/GenBank/DDBJ databases">
        <title>Massive genome expansion in bonnet fungi (Mycena s.s.) driven by repeated elements and novel gene families across ecological guilds.</title>
        <authorList>
            <consortium name="Lawrence Berkeley National Laboratory"/>
            <person name="Harder C.B."/>
            <person name="Miyauchi S."/>
            <person name="Viragh M."/>
            <person name="Kuo A."/>
            <person name="Thoen E."/>
            <person name="Andreopoulos B."/>
            <person name="Lu D."/>
            <person name="Skrede I."/>
            <person name="Drula E."/>
            <person name="Henrissat B."/>
            <person name="Morin E."/>
            <person name="Kohler A."/>
            <person name="Barry K."/>
            <person name="LaButti K."/>
            <person name="Morin E."/>
            <person name="Salamov A."/>
            <person name="Lipzen A."/>
            <person name="Mereny Z."/>
            <person name="Hegedus B."/>
            <person name="Baldrian P."/>
            <person name="Stursova M."/>
            <person name="Weitz H."/>
            <person name="Taylor A."/>
            <person name="Grigoriev I.V."/>
            <person name="Nagy L.G."/>
            <person name="Martin F."/>
            <person name="Kauserud H."/>
        </authorList>
    </citation>
    <scope>NUCLEOTIDE SEQUENCE</scope>
    <source>
        <strain evidence="12">CBHHK200</strain>
    </source>
</reference>
<protein>
    <recommendedName>
        <fullName evidence="9">Kinetochore protein SPC25</fullName>
    </recommendedName>
</protein>
<dbReference type="GO" id="GO:0007059">
    <property type="term" value="P:chromosome segregation"/>
    <property type="evidence" value="ECO:0007669"/>
    <property type="project" value="InterPro"/>
</dbReference>
<evidence type="ECO:0000256" key="6">
    <source>
        <dbReference type="ARBA" id="ARBA00023054"/>
    </source>
</evidence>
<dbReference type="EMBL" id="JARJCM010000053">
    <property type="protein sequence ID" value="KAJ7034958.1"/>
    <property type="molecule type" value="Genomic_DNA"/>
</dbReference>
<dbReference type="AlphaFoldDB" id="A0AAD6X127"/>
<dbReference type="CDD" id="cd23784">
    <property type="entry name" value="RWD_Spc25"/>
    <property type="match status" value="1"/>
</dbReference>
<dbReference type="InterPro" id="IPR045143">
    <property type="entry name" value="Spc25"/>
</dbReference>
<accession>A0AAD6X127</accession>
<gene>
    <name evidence="12" type="ORF">C8F04DRAFT_1099609</name>
</gene>
<evidence type="ECO:0000256" key="4">
    <source>
        <dbReference type="ARBA" id="ARBA00022776"/>
    </source>
</evidence>
<dbReference type="GO" id="GO:0031262">
    <property type="term" value="C:Ndc80 complex"/>
    <property type="evidence" value="ECO:0007669"/>
    <property type="project" value="InterPro"/>
</dbReference>
<comment type="caution">
    <text evidence="12">The sequence shown here is derived from an EMBL/GenBank/DDBJ whole genome shotgun (WGS) entry which is preliminary data.</text>
</comment>
<evidence type="ECO:0000256" key="3">
    <source>
        <dbReference type="ARBA" id="ARBA00022618"/>
    </source>
</evidence>
<proteinExistence type="inferred from homology"/>
<evidence type="ECO:0000313" key="12">
    <source>
        <dbReference type="EMBL" id="KAJ7034958.1"/>
    </source>
</evidence>
<evidence type="ECO:0000313" key="13">
    <source>
        <dbReference type="Proteomes" id="UP001218188"/>
    </source>
</evidence>
<organism evidence="12 13">
    <name type="scientific">Mycena alexandri</name>
    <dbReference type="NCBI Taxonomy" id="1745969"/>
    <lineage>
        <taxon>Eukaryota</taxon>
        <taxon>Fungi</taxon>
        <taxon>Dikarya</taxon>
        <taxon>Basidiomycota</taxon>
        <taxon>Agaricomycotina</taxon>
        <taxon>Agaricomycetes</taxon>
        <taxon>Agaricomycetidae</taxon>
        <taxon>Agaricales</taxon>
        <taxon>Marasmiineae</taxon>
        <taxon>Mycenaceae</taxon>
        <taxon>Mycena</taxon>
    </lineage>
</organism>
<dbReference type="PANTHER" id="PTHR14281">
    <property type="entry name" value="KINETOCHORE PROTEIN SPC25-RELATED"/>
    <property type="match status" value="1"/>
</dbReference>
<dbReference type="PANTHER" id="PTHR14281:SF0">
    <property type="entry name" value="KINETOCHORE PROTEIN SPC25"/>
    <property type="match status" value="1"/>
</dbReference>
<comment type="function">
    <text evidence="9">Acts as a component of the essential kinetochore-associated NDC80 complex, which is required for chromosome segregation and spindle checkpoint activity.</text>
</comment>
<evidence type="ECO:0000256" key="2">
    <source>
        <dbReference type="ARBA" id="ARBA00022454"/>
    </source>
</evidence>
<comment type="similarity">
    <text evidence="1 9">Belongs to the SPC25 family.</text>
</comment>
<sequence>MAHTAKHCAQLQQVIMSQFATLRAPQIDLSTVIADQNPRIDLKVQSYETSTRNFLKAVANYKSRTIANIADKRAAHAADKKRTVERITNMEAETNQCKMLEIQLVADLQREQEERKEGEIAVAAFKRQLATLRDRCTAIDSQIEHYRAIAANLEREKKKERESLGSTATWVSSQVDSMQSRLSCVVEGVDKDQLLIRMAKIDPSDPEREFAFVLDVSGDSYKVLTSTPSLASLPLLVGRLRESKDVLAFIKNVRQEYVDIYGKVDGLRQ</sequence>
<name>A0AAD6X127_9AGAR</name>
<keyword evidence="6 10" id="KW-0175">Coiled coil</keyword>
<evidence type="ECO:0000256" key="10">
    <source>
        <dbReference type="SAM" id="Coils"/>
    </source>
</evidence>
<evidence type="ECO:0000259" key="11">
    <source>
        <dbReference type="Pfam" id="PF08234"/>
    </source>
</evidence>
<keyword evidence="7 9" id="KW-0131">Cell cycle</keyword>
<dbReference type="Proteomes" id="UP001218188">
    <property type="component" value="Unassembled WGS sequence"/>
</dbReference>
<dbReference type="InterPro" id="IPR013255">
    <property type="entry name" value="Spc25_C"/>
</dbReference>
<evidence type="ECO:0000256" key="8">
    <source>
        <dbReference type="ARBA" id="ARBA00023328"/>
    </source>
</evidence>
<dbReference type="Pfam" id="PF08234">
    <property type="entry name" value="Spindle_Spc25"/>
    <property type="match status" value="1"/>
</dbReference>
<evidence type="ECO:0000256" key="1">
    <source>
        <dbReference type="ARBA" id="ARBA00006379"/>
    </source>
</evidence>
<comment type="subunit">
    <text evidence="9">Component of the NDC80 complex.</text>
</comment>
<evidence type="ECO:0000256" key="9">
    <source>
        <dbReference type="RuleBase" id="RU367150"/>
    </source>
</evidence>
<dbReference type="Gene3D" id="3.30.457.50">
    <property type="entry name" value="Chromosome segregation protein Spc25"/>
    <property type="match status" value="1"/>
</dbReference>
<keyword evidence="5 9" id="KW-0995">Kinetochore</keyword>
<feature type="domain" description="Chromosome segregation protein Spc25 C-terminal" evidence="11">
    <location>
        <begin position="189"/>
        <end position="257"/>
    </location>
</feature>
<keyword evidence="4 9" id="KW-0498">Mitosis</keyword>
<keyword evidence="8 9" id="KW-0137">Centromere</keyword>
<dbReference type="GO" id="GO:0005634">
    <property type="term" value="C:nucleus"/>
    <property type="evidence" value="ECO:0007669"/>
    <property type="project" value="UniProtKB-SubCell"/>
</dbReference>
<keyword evidence="9" id="KW-0539">Nucleus</keyword>
<comment type="subcellular location">
    <subcellularLocation>
        <location evidence="9">Nucleus</location>
    </subcellularLocation>
    <subcellularLocation>
        <location evidence="9">Chromosome</location>
        <location evidence="9">Centromere</location>
        <location evidence="9">Kinetochore</location>
    </subcellularLocation>
</comment>
<keyword evidence="13" id="KW-1185">Reference proteome</keyword>
<keyword evidence="2 9" id="KW-0158">Chromosome</keyword>
<evidence type="ECO:0000256" key="5">
    <source>
        <dbReference type="ARBA" id="ARBA00022838"/>
    </source>
</evidence>